<dbReference type="AlphaFoldDB" id="A0A0G1CID0"/>
<reference evidence="1 2" key="1">
    <citation type="journal article" date="2015" name="Nature">
        <title>rRNA introns, odd ribosomes, and small enigmatic genomes across a large radiation of phyla.</title>
        <authorList>
            <person name="Brown C.T."/>
            <person name="Hug L.A."/>
            <person name="Thomas B.C."/>
            <person name="Sharon I."/>
            <person name="Castelle C.J."/>
            <person name="Singh A."/>
            <person name="Wilkins M.J."/>
            <person name="Williams K.H."/>
            <person name="Banfield J.F."/>
        </authorList>
    </citation>
    <scope>NUCLEOTIDE SEQUENCE [LARGE SCALE GENOMIC DNA]</scope>
</reference>
<proteinExistence type="predicted"/>
<evidence type="ECO:0000313" key="1">
    <source>
        <dbReference type="EMBL" id="KKS85219.1"/>
    </source>
</evidence>
<dbReference type="EMBL" id="LCFB01000009">
    <property type="protein sequence ID" value="KKS85219.1"/>
    <property type="molecule type" value="Genomic_DNA"/>
</dbReference>
<evidence type="ECO:0008006" key="3">
    <source>
        <dbReference type="Google" id="ProtNLM"/>
    </source>
</evidence>
<gene>
    <name evidence="1" type="ORF">UV59_C0009G0021</name>
</gene>
<name>A0A0G1CID0_9BACT</name>
<dbReference type="Proteomes" id="UP000034543">
    <property type="component" value="Unassembled WGS sequence"/>
</dbReference>
<organism evidence="1 2">
    <name type="scientific">Candidatus Gottesmanbacteria bacterium GW2011_GWA1_43_11</name>
    <dbReference type="NCBI Taxonomy" id="1618436"/>
    <lineage>
        <taxon>Bacteria</taxon>
        <taxon>Candidatus Gottesmaniibacteriota</taxon>
    </lineage>
</organism>
<protein>
    <recommendedName>
        <fullName evidence="3">Phage protein</fullName>
    </recommendedName>
</protein>
<evidence type="ECO:0000313" key="2">
    <source>
        <dbReference type="Proteomes" id="UP000034543"/>
    </source>
</evidence>
<sequence length="52" mass="6069">MSKTKLIVKNNQVLVDADVLFEQIEEANGDWKQVRASYQELKQSLQTDEEEE</sequence>
<dbReference type="STRING" id="1618436.UV59_C0009G0021"/>
<accession>A0A0G1CID0</accession>
<comment type="caution">
    <text evidence="1">The sequence shown here is derived from an EMBL/GenBank/DDBJ whole genome shotgun (WGS) entry which is preliminary data.</text>
</comment>